<feature type="transmembrane region" description="Helical" evidence="6">
    <location>
        <begin position="241"/>
        <end position="259"/>
    </location>
</feature>
<reference evidence="7 8" key="1">
    <citation type="journal article" date="2003" name="Proc. Natl. Acad. Sci. U.S.A.">
        <title>Genome sequence of the cyanobacterium Prochlorococcus marinus SS120, a nearly minimal oxyphototrophic genome.</title>
        <authorList>
            <person name="Dufresne A."/>
            <person name="Salanoubat M."/>
            <person name="Partensky F."/>
            <person name="Artiguenave F."/>
            <person name="Axmann I.M."/>
            <person name="Barbe V."/>
            <person name="Duprat S."/>
            <person name="Galperin M.Y."/>
            <person name="Koonin E.V."/>
            <person name="Le Gall F."/>
            <person name="Makarova K.S."/>
            <person name="Ostrowski M."/>
            <person name="Oztas S."/>
            <person name="Robert C."/>
            <person name="Rogozin I.B."/>
            <person name="Scanlan D.J."/>
            <person name="Tandeau de Marsac N."/>
            <person name="Weissenbach J."/>
            <person name="Wincker P."/>
            <person name="Wolf Y.I."/>
            <person name="Hess W.R."/>
        </authorList>
    </citation>
    <scope>NUCLEOTIDE SEQUENCE [LARGE SCALE GENOMIC DNA]</scope>
    <source>
        <strain evidence="8">SARG / CCMP1375 / SS120</strain>
    </source>
</reference>
<proteinExistence type="inferred from homology"/>
<keyword evidence="5 6" id="KW-0472">Membrane</keyword>
<dbReference type="Proteomes" id="UP000001420">
    <property type="component" value="Chromosome"/>
</dbReference>
<dbReference type="OrthoDB" id="506451at2"/>
<dbReference type="AlphaFoldDB" id="Q7VCH0"/>
<dbReference type="STRING" id="167539.Pro_0770"/>
<evidence type="ECO:0000313" key="7">
    <source>
        <dbReference type="EMBL" id="AAP99814.1"/>
    </source>
</evidence>
<comment type="subcellular location">
    <subcellularLocation>
        <location evidence="1">Membrane</location>
        <topology evidence="1">Multi-pass membrane protein</topology>
    </subcellularLocation>
</comment>
<feature type="transmembrane region" description="Helical" evidence="6">
    <location>
        <begin position="20"/>
        <end position="41"/>
    </location>
</feature>
<dbReference type="GO" id="GO:0016020">
    <property type="term" value="C:membrane"/>
    <property type="evidence" value="ECO:0007669"/>
    <property type="project" value="UniProtKB-SubCell"/>
</dbReference>
<dbReference type="HOGENOM" id="CLU_031275_1_1_3"/>
<feature type="transmembrane region" description="Helical" evidence="6">
    <location>
        <begin position="204"/>
        <end position="234"/>
    </location>
</feature>
<evidence type="ECO:0000256" key="2">
    <source>
        <dbReference type="ARBA" id="ARBA00009773"/>
    </source>
</evidence>
<dbReference type="EnsemblBacteria" id="AAP99814">
    <property type="protein sequence ID" value="AAP99814"/>
    <property type="gene ID" value="Pro_0770"/>
</dbReference>
<evidence type="ECO:0000256" key="5">
    <source>
        <dbReference type="ARBA" id="ARBA00023136"/>
    </source>
</evidence>
<evidence type="ECO:0000256" key="3">
    <source>
        <dbReference type="ARBA" id="ARBA00022692"/>
    </source>
</evidence>
<gene>
    <name evidence="7" type="primary">perM</name>
    <name evidence="7" type="ordered locus">Pro_0770</name>
</gene>
<keyword evidence="3 6" id="KW-0812">Transmembrane</keyword>
<dbReference type="PANTHER" id="PTHR21716:SF62">
    <property type="entry name" value="TRANSPORT PROTEIN YDBI-RELATED"/>
    <property type="match status" value="1"/>
</dbReference>
<protein>
    <submittedName>
        <fullName evidence="7">Uncharacterized conserved membrane protein</fullName>
    </submittedName>
</protein>
<organism evidence="7 8">
    <name type="scientific">Prochlorococcus marinus (strain SARG / CCMP1375 / SS120)</name>
    <dbReference type="NCBI Taxonomy" id="167539"/>
    <lineage>
        <taxon>Bacteria</taxon>
        <taxon>Bacillati</taxon>
        <taxon>Cyanobacteriota</taxon>
        <taxon>Cyanophyceae</taxon>
        <taxon>Synechococcales</taxon>
        <taxon>Prochlorococcaceae</taxon>
        <taxon>Prochlorococcus</taxon>
    </lineage>
</organism>
<dbReference type="Pfam" id="PF01594">
    <property type="entry name" value="AI-2E_transport"/>
    <property type="match status" value="1"/>
</dbReference>
<evidence type="ECO:0000313" key="8">
    <source>
        <dbReference type="Proteomes" id="UP000001420"/>
    </source>
</evidence>
<evidence type="ECO:0000256" key="6">
    <source>
        <dbReference type="SAM" id="Phobius"/>
    </source>
</evidence>
<dbReference type="GO" id="GO:0055085">
    <property type="term" value="P:transmembrane transport"/>
    <property type="evidence" value="ECO:0007669"/>
    <property type="project" value="TreeGrafter"/>
</dbReference>
<keyword evidence="4 6" id="KW-1133">Transmembrane helix</keyword>
<dbReference type="PATRIC" id="fig|167539.5.peg.815"/>
<accession>Q7VCH0</accession>
<sequence length="325" mass="35082">MALCTITGKIKNILPVKREICLLITLVSVLLILSLSLVIVIPQFTQEFQQLIIQLPSSAKALWGIITVAIEKITKIFYGENASLLSSEGLVFKDLAPLPDGVALANGITDSLKRLLDIAGDLGAGIVQTIFVLSIGLMIAVQPDSYKEIIIQLTPSLYRKRARKILAKCGNALSNWMVGVIISSSFVALLAGLSLYLLGIKLVVANALIAGALNIIPNIGPTISTIFPISVALLDAPWKSIAILVSYITIQNLESYLITPSVMHSRVKLLPALTLTAQFIFTVIFGPLGLLLSLPLAVVIQVLIKEIIINDILDKRLKSKPARSY</sequence>
<dbReference type="KEGG" id="pma:Pro_0770"/>
<dbReference type="eggNOG" id="COG0628">
    <property type="taxonomic scope" value="Bacteria"/>
</dbReference>
<feature type="transmembrane region" description="Helical" evidence="6">
    <location>
        <begin position="173"/>
        <end position="198"/>
    </location>
</feature>
<dbReference type="InterPro" id="IPR002549">
    <property type="entry name" value="AI-2E-like"/>
</dbReference>
<dbReference type="EMBL" id="AE017126">
    <property type="protein sequence ID" value="AAP99814.1"/>
    <property type="molecule type" value="Genomic_DNA"/>
</dbReference>
<evidence type="ECO:0000256" key="1">
    <source>
        <dbReference type="ARBA" id="ARBA00004141"/>
    </source>
</evidence>
<feature type="transmembrane region" description="Helical" evidence="6">
    <location>
        <begin position="279"/>
        <end position="304"/>
    </location>
</feature>
<evidence type="ECO:0000256" key="4">
    <source>
        <dbReference type="ARBA" id="ARBA00022989"/>
    </source>
</evidence>
<keyword evidence="8" id="KW-1185">Reference proteome</keyword>
<name>Q7VCH0_PROMA</name>
<feature type="transmembrane region" description="Helical" evidence="6">
    <location>
        <begin position="122"/>
        <end position="141"/>
    </location>
</feature>
<dbReference type="PANTHER" id="PTHR21716">
    <property type="entry name" value="TRANSMEMBRANE PROTEIN"/>
    <property type="match status" value="1"/>
</dbReference>
<comment type="similarity">
    <text evidence="2">Belongs to the autoinducer-2 exporter (AI-2E) (TC 2.A.86) family.</text>
</comment>